<keyword evidence="4" id="KW-1185">Reference proteome</keyword>
<dbReference type="PANTHER" id="PTHR38432">
    <property type="entry name" value="TELA-LIKE PROTEIN SAOUHSC_01408"/>
    <property type="match status" value="1"/>
</dbReference>
<dbReference type="PANTHER" id="PTHR38432:SF2">
    <property type="entry name" value="TELLURITE RESISTANCE PROTEIN"/>
    <property type="match status" value="1"/>
</dbReference>
<feature type="region of interest" description="Disordered" evidence="2">
    <location>
        <begin position="1"/>
        <end position="20"/>
    </location>
</feature>
<evidence type="ECO:0000256" key="1">
    <source>
        <dbReference type="PIRNR" id="PIRNR026508"/>
    </source>
</evidence>
<dbReference type="OrthoDB" id="9768858at2"/>
<dbReference type="AlphaFoldDB" id="A0A0A2UPH8"/>
<evidence type="ECO:0000256" key="2">
    <source>
        <dbReference type="SAM" id="MobiDB-lite"/>
    </source>
</evidence>
<accession>A0A0A2UPH8</accession>
<organism evidence="3 4">
    <name type="scientific">Pontibacillus chungwhensis BH030062</name>
    <dbReference type="NCBI Taxonomy" id="1385513"/>
    <lineage>
        <taxon>Bacteria</taxon>
        <taxon>Bacillati</taxon>
        <taxon>Bacillota</taxon>
        <taxon>Bacilli</taxon>
        <taxon>Bacillales</taxon>
        <taxon>Bacillaceae</taxon>
        <taxon>Pontibacillus</taxon>
    </lineage>
</organism>
<name>A0A0A2UPH8_9BACI</name>
<sequence length="370" mass="42474">MVQGTQTEQDLQPVEEKLTEDKATEIKQELSNDPQVLQLKESIDERQQTELLAFGKEPADEISKFSDQILGTMKNSSMEDSSEMLKQLGKVMDKFDKKDFEDSKGGFIGKFFNRSKKMIEKIFDKYQTLGGEIEKINIEISKYRDEMVDNTHTLEDMYEKNYEFYLELDKYIVAGQLKAEELKNEVMPKLEQQAAEGNQRASMELETVRNGVELLDQRIYDLQMAQMVAFQQAPQIRLLQRGNTKLVNKINSAFVTTIPIFKTSVIQAVAAKRQKLVADGMSELDRRTNEMLQRNAQNVAQQSTEIAKLAGAPSIKIETIEESFNTILKGMEDTKAIEDENKQLRDQGRQRIQELQNTYNKKNDQLNSPS</sequence>
<gene>
    <name evidence="3" type="ORF">N780_06575</name>
</gene>
<evidence type="ECO:0000313" key="3">
    <source>
        <dbReference type="EMBL" id="KGP90207.1"/>
    </source>
</evidence>
<dbReference type="RefSeq" id="WP_052115129.1">
    <property type="nucleotide sequence ID" value="NZ_AVBG01000015.1"/>
</dbReference>
<evidence type="ECO:0000313" key="4">
    <source>
        <dbReference type="Proteomes" id="UP000030153"/>
    </source>
</evidence>
<reference evidence="3 4" key="1">
    <citation type="submission" date="2013-08" db="EMBL/GenBank/DDBJ databases">
        <title>Genome of Pontibacillus chungwhensis.</title>
        <authorList>
            <person name="Wang Q."/>
            <person name="Wang G."/>
        </authorList>
    </citation>
    <scope>NUCLEOTIDE SEQUENCE [LARGE SCALE GENOMIC DNA]</scope>
    <source>
        <strain evidence="3 4">BH030062</strain>
    </source>
</reference>
<comment type="similarity">
    <text evidence="1">Belongs to the TelA family.</text>
</comment>
<comment type="caution">
    <text evidence="3">The sequence shown here is derived from an EMBL/GenBank/DDBJ whole genome shotgun (WGS) entry which is preliminary data.</text>
</comment>
<dbReference type="PIRSF" id="PIRSF026508">
    <property type="entry name" value="TelA"/>
    <property type="match status" value="1"/>
</dbReference>
<dbReference type="EMBL" id="AVBG01000015">
    <property type="protein sequence ID" value="KGP90207.1"/>
    <property type="molecule type" value="Genomic_DNA"/>
</dbReference>
<proteinExistence type="inferred from homology"/>
<dbReference type="STRING" id="1385513.N780_06575"/>
<feature type="compositionally biased region" description="Polar residues" evidence="2">
    <location>
        <begin position="1"/>
        <end position="10"/>
    </location>
</feature>
<evidence type="ECO:0008006" key="5">
    <source>
        <dbReference type="Google" id="ProtNLM"/>
    </source>
</evidence>
<dbReference type="Proteomes" id="UP000030153">
    <property type="component" value="Unassembled WGS sequence"/>
</dbReference>
<protein>
    <recommendedName>
        <fullName evidence="5">Tellurite resistance protein TelA</fullName>
    </recommendedName>
</protein>
<dbReference type="Pfam" id="PF05816">
    <property type="entry name" value="TelA"/>
    <property type="match status" value="1"/>
</dbReference>
<dbReference type="InterPro" id="IPR008863">
    <property type="entry name" value="Toxic_anion-R_TelA"/>
</dbReference>
<dbReference type="eggNOG" id="COG3853">
    <property type="taxonomic scope" value="Bacteria"/>
</dbReference>